<proteinExistence type="predicted"/>
<feature type="compositionally biased region" description="Basic and acidic residues" evidence="1">
    <location>
        <begin position="33"/>
        <end position="61"/>
    </location>
</feature>
<name>A0AAV3R950_LITER</name>
<organism evidence="2 3">
    <name type="scientific">Lithospermum erythrorhizon</name>
    <name type="common">Purple gromwell</name>
    <name type="synonym">Lithospermum officinale var. erythrorhizon</name>
    <dbReference type="NCBI Taxonomy" id="34254"/>
    <lineage>
        <taxon>Eukaryota</taxon>
        <taxon>Viridiplantae</taxon>
        <taxon>Streptophyta</taxon>
        <taxon>Embryophyta</taxon>
        <taxon>Tracheophyta</taxon>
        <taxon>Spermatophyta</taxon>
        <taxon>Magnoliopsida</taxon>
        <taxon>eudicotyledons</taxon>
        <taxon>Gunneridae</taxon>
        <taxon>Pentapetalae</taxon>
        <taxon>asterids</taxon>
        <taxon>lamiids</taxon>
        <taxon>Boraginales</taxon>
        <taxon>Boraginaceae</taxon>
        <taxon>Boraginoideae</taxon>
        <taxon>Lithospermeae</taxon>
        <taxon>Lithospermum</taxon>
    </lineage>
</organism>
<protein>
    <submittedName>
        <fullName evidence="2">Uncharacterized protein</fullName>
    </submittedName>
</protein>
<evidence type="ECO:0000313" key="2">
    <source>
        <dbReference type="EMBL" id="GAA0171635.1"/>
    </source>
</evidence>
<dbReference type="Proteomes" id="UP001454036">
    <property type="component" value="Unassembled WGS sequence"/>
</dbReference>
<feature type="compositionally biased region" description="Polar residues" evidence="1">
    <location>
        <begin position="76"/>
        <end position="89"/>
    </location>
</feature>
<keyword evidence="3" id="KW-1185">Reference proteome</keyword>
<evidence type="ECO:0000313" key="3">
    <source>
        <dbReference type="Proteomes" id="UP001454036"/>
    </source>
</evidence>
<comment type="caution">
    <text evidence="2">The sequence shown here is derived from an EMBL/GenBank/DDBJ whole genome shotgun (WGS) entry which is preliminary data.</text>
</comment>
<dbReference type="EMBL" id="BAABME010007758">
    <property type="protein sequence ID" value="GAA0171635.1"/>
    <property type="molecule type" value="Genomic_DNA"/>
</dbReference>
<evidence type="ECO:0000256" key="1">
    <source>
        <dbReference type="SAM" id="MobiDB-lite"/>
    </source>
</evidence>
<accession>A0AAV3R950</accession>
<sequence length="89" mass="9911">MPITGTRPSPPKSKLYSNRGFAKSEQRGSTSEEYTRSRQETCHSHESNKHEESPAAPKDEVNSTSTVLERRKNKSIAPSQVPATQVDQL</sequence>
<gene>
    <name evidence="2" type="ORF">LIER_25621</name>
</gene>
<dbReference type="AlphaFoldDB" id="A0AAV3R950"/>
<reference evidence="2 3" key="1">
    <citation type="submission" date="2024-01" db="EMBL/GenBank/DDBJ databases">
        <title>The complete chloroplast genome sequence of Lithospermum erythrorhizon: insights into the phylogenetic relationship among Boraginaceae species and the maternal lineages of purple gromwells.</title>
        <authorList>
            <person name="Okada T."/>
            <person name="Watanabe K."/>
        </authorList>
    </citation>
    <scope>NUCLEOTIDE SEQUENCE [LARGE SCALE GENOMIC DNA]</scope>
</reference>
<feature type="region of interest" description="Disordered" evidence="1">
    <location>
        <begin position="1"/>
        <end position="89"/>
    </location>
</feature>